<protein>
    <submittedName>
        <fullName evidence="5">Transcriptional regulator</fullName>
    </submittedName>
</protein>
<dbReference type="PANTHER" id="PTHR33154:SF33">
    <property type="entry name" value="TRANSCRIPTIONAL REPRESSOR SDPR"/>
    <property type="match status" value="1"/>
</dbReference>
<dbReference type="Gene3D" id="1.10.10.10">
    <property type="entry name" value="Winged helix-like DNA-binding domain superfamily/Winged helix DNA-binding domain"/>
    <property type="match status" value="1"/>
</dbReference>
<organism evidence="5 6">
    <name type="scientific">Actinomyces oris</name>
    <dbReference type="NCBI Taxonomy" id="544580"/>
    <lineage>
        <taxon>Bacteria</taxon>
        <taxon>Bacillati</taxon>
        <taxon>Actinomycetota</taxon>
        <taxon>Actinomycetes</taxon>
        <taxon>Actinomycetales</taxon>
        <taxon>Actinomycetaceae</taxon>
        <taxon>Actinomyces</taxon>
    </lineage>
</organism>
<dbReference type="Pfam" id="PF13412">
    <property type="entry name" value="HTH_24"/>
    <property type="match status" value="1"/>
</dbReference>
<sequence length="119" mass="13424">MSEDVQSHSEGYSDSADLGVMVDALKVLAHPVRLRILQWLREPRAEFPIEQGIADPDEYGVCIKQITDKVGLAQSTVSAFMRALEREGLVTSTRIGKWTHYKRDEKRIAEIRSQVATLL</sequence>
<dbReference type="Proteomes" id="UP000186394">
    <property type="component" value="Unassembled WGS sequence"/>
</dbReference>
<feature type="domain" description="HTH arsR-type" evidence="4">
    <location>
        <begin position="13"/>
        <end position="119"/>
    </location>
</feature>
<dbReference type="InterPro" id="IPR051081">
    <property type="entry name" value="HTH_MetalResp_TranReg"/>
</dbReference>
<evidence type="ECO:0000256" key="2">
    <source>
        <dbReference type="ARBA" id="ARBA00023125"/>
    </source>
</evidence>
<dbReference type="InterPro" id="IPR001845">
    <property type="entry name" value="HTH_ArsR_DNA-bd_dom"/>
</dbReference>
<reference evidence="5 6" key="1">
    <citation type="submission" date="2016-12" db="EMBL/GenBank/DDBJ databases">
        <title>Genomic comparison of strains in the 'Actinomyces naeslundii' group.</title>
        <authorList>
            <person name="Mughal S.R."/>
            <person name="Do T."/>
            <person name="Gilbert S.C."/>
            <person name="Witherden E.A."/>
            <person name="Didelot X."/>
            <person name="Beighton D."/>
        </authorList>
    </citation>
    <scope>NUCLEOTIDE SEQUENCE [LARGE SCALE GENOMIC DNA]</scope>
    <source>
        <strain evidence="5 6">P6N</strain>
    </source>
</reference>
<gene>
    <name evidence="5" type="ORF">BKH28_09570</name>
</gene>
<name>A0A1Q8VJH5_9ACTO</name>
<dbReference type="InterPro" id="IPR036388">
    <property type="entry name" value="WH-like_DNA-bd_sf"/>
</dbReference>
<dbReference type="CDD" id="cd00090">
    <property type="entry name" value="HTH_ARSR"/>
    <property type="match status" value="1"/>
</dbReference>
<dbReference type="SMART" id="SM00418">
    <property type="entry name" value="HTH_ARSR"/>
    <property type="match status" value="1"/>
</dbReference>
<dbReference type="PANTHER" id="PTHR33154">
    <property type="entry name" value="TRANSCRIPTIONAL REGULATOR, ARSR FAMILY"/>
    <property type="match status" value="1"/>
</dbReference>
<keyword evidence="2" id="KW-0238">DNA-binding</keyword>
<evidence type="ECO:0000313" key="5">
    <source>
        <dbReference type="EMBL" id="OLO48244.1"/>
    </source>
</evidence>
<dbReference type="InterPro" id="IPR036390">
    <property type="entry name" value="WH_DNA-bd_sf"/>
</dbReference>
<dbReference type="GO" id="GO:0003700">
    <property type="term" value="F:DNA-binding transcription factor activity"/>
    <property type="evidence" value="ECO:0007669"/>
    <property type="project" value="InterPro"/>
</dbReference>
<evidence type="ECO:0000256" key="1">
    <source>
        <dbReference type="ARBA" id="ARBA00023015"/>
    </source>
</evidence>
<dbReference type="RefSeq" id="WP_075418587.1">
    <property type="nucleotide sequence ID" value="NZ_MSKL01000025.1"/>
</dbReference>
<evidence type="ECO:0000256" key="3">
    <source>
        <dbReference type="ARBA" id="ARBA00023163"/>
    </source>
</evidence>
<dbReference type="GO" id="GO:0003677">
    <property type="term" value="F:DNA binding"/>
    <property type="evidence" value="ECO:0007669"/>
    <property type="project" value="UniProtKB-KW"/>
</dbReference>
<dbReference type="InterPro" id="IPR011991">
    <property type="entry name" value="ArsR-like_HTH"/>
</dbReference>
<accession>A0A1Q8VJH5</accession>
<dbReference type="PROSITE" id="PS50987">
    <property type="entry name" value="HTH_ARSR_2"/>
    <property type="match status" value="1"/>
</dbReference>
<dbReference type="AlphaFoldDB" id="A0A1Q8VJH5"/>
<keyword evidence="3" id="KW-0804">Transcription</keyword>
<proteinExistence type="predicted"/>
<dbReference type="EMBL" id="MSKL01000025">
    <property type="protein sequence ID" value="OLO48244.1"/>
    <property type="molecule type" value="Genomic_DNA"/>
</dbReference>
<dbReference type="OrthoDB" id="3628427at2"/>
<evidence type="ECO:0000259" key="4">
    <source>
        <dbReference type="PROSITE" id="PS50987"/>
    </source>
</evidence>
<comment type="caution">
    <text evidence="5">The sequence shown here is derived from an EMBL/GenBank/DDBJ whole genome shotgun (WGS) entry which is preliminary data.</text>
</comment>
<keyword evidence="1" id="KW-0805">Transcription regulation</keyword>
<dbReference type="SUPFAM" id="SSF46785">
    <property type="entry name" value="Winged helix' DNA-binding domain"/>
    <property type="match status" value="1"/>
</dbReference>
<evidence type="ECO:0000313" key="6">
    <source>
        <dbReference type="Proteomes" id="UP000186394"/>
    </source>
</evidence>